<dbReference type="PANTHER" id="PTHR22954">
    <property type="entry name" value="RETROVIRAL PROTEASE-RELATED"/>
    <property type="match status" value="1"/>
</dbReference>
<dbReference type="PhylomeDB" id="E9HB78"/>
<dbReference type="PANTHER" id="PTHR22954:SF3">
    <property type="entry name" value="PROTEIN CBG08539"/>
    <property type="match status" value="1"/>
</dbReference>
<reference evidence="2 3" key="1">
    <citation type="journal article" date="2011" name="Science">
        <title>The ecoresponsive genome of Daphnia pulex.</title>
        <authorList>
            <person name="Colbourne J.K."/>
            <person name="Pfrender M.E."/>
            <person name="Gilbert D."/>
            <person name="Thomas W.K."/>
            <person name="Tucker A."/>
            <person name="Oakley T.H."/>
            <person name="Tokishita S."/>
            <person name="Aerts A."/>
            <person name="Arnold G.J."/>
            <person name="Basu M.K."/>
            <person name="Bauer D.J."/>
            <person name="Caceres C.E."/>
            <person name="Carmel L."/>
            <person name="Casola C."/>
            <person name="Choi J.H."/>
            <person name="Detter J.C."/>
            <person name="Dong Q."/>
            <person name="Dusheyko S."/>
            <person name="Eads B.D."/>
            <person name="Frohlich T."/>
            <person name="Geiler-Samerotte K.A."/>
            <person name="Gerlach D."/>
            <person name="Hatcher P."/>
            <person name="Jogdeo S."/>
            <person name="Krijgsveld J."/>
            <person name="Kriventseva E.V."/>
            <person name="Kultz D."/>
            <person name="Laforsch C."/>
            <person name="Lindquist E."/>
            <person name="Lopez J."/>
            <person name="Manak J.R."/>
            <person name="Muller J."/>
            <person name="Pangilinan J."/>
            <person name="Patwardhan R.P."/>
            <person name="Pitluck S."/>
            <person name="Pritham E.J."/>
            <person name="Rechtsteiner A."/>
            <person name="Rho M."/>
            <person name="Rogozin I.B."/>
            <person name="Sakarya O."/>
            <person name="Salamov A."/>
            <person name="Schaack S."/>
            <person name="Shapiro H."/>
            <person name="Shiga Y."/>
            <person name="Skalitzky C."/>
            <person name="Smith Z."/>
            <person name="Souvorov A."/>
            <person name="Sung W."/>
            <person name="Tang Z."/>
            <person name="Tsuchiya D."/>
            <person name="Tu H."/>
            <person name="Vos H."/>
            <person name="Wang M."/>
            <person name="Wolf Y.I."/>
            <person name="Yamagata H."/>
            <person name="Yamada T."/>
            <person name="Ye Y."/>
            <person name="Shaw J.R."/>
            <person name="Andrews J."/>
            <person name="Crease T.J."/>
            <person name="Tang H."/>
            <person name="Lucas S.M."/>
            <person name="Robertson H.M."/>
            <person name="Bork P."/>
            <person name="Koonin E.V."/>
            <person name="Zdobnov E.M."/>
            <person name="Grigoriev I.V."/>
            <person name="Lynch M."/>
            <person name="Boore J.L."/>
        </authorList>
    </citation>
    <scope>NUCLEOTIDE SEQUENCE [LARGE SCALE GENOMIC DNA]</scope>
</reference>
<proteinExistence type="predicted"/>
<evidence type="ECO:0000313" key="2">
    <source>
        <dbReference type="EMBL" id="EFX71057.1"/>
    </source>
</evidence>
<dbReference type="HOGENOM" id="CLU_1751548_0_0_1"/>
<sequence length="149" mass="16863">MVQTLKASRSSTKGHMTRSIGLINGYAKKVMNQEETNNLEVLELKLKSLYENYQIASRDILEKLRANKATQEELNEEQNINLQTQDEVLGACCDSYHTYDLPVIALPLPFRVVLLVIPAAILRRRSVDQCLSCDIVCTVPRPVTFHVAF</sequence>
<dbReference type="Proteomes" id="UP000000305">
    <property type="component" value="Unassembled WGS sequence"/>
</dbReference>
<name>E9HB78_DAPPU</name>
<dbReference type="STRING" id="6669.E9HB78"/>
<accession>E9HB78</accession>
<feature type="coiled-coil region" evidence="1">
    <location>
        <begin position="32"/>
        <end position="87"/>
    </location>
</feature>
<evidence type="ECO:0000256" key="1">
    <source>
        <dbReference type="SAM" id="Coils"/>
    </source>
</evidence>
<dbReference type="AlphaFoldDB" id="E9HB78"/>
<gene>
    <name evidence="2" type="ORF">DAPPUDRAFT_256243</name>
</gene>
<dbReference type="EMBL" id="GL732614">
    <property type="protein sequence ID" value="EFX71057.1"/>
    <property type="molecule type" value="Genomic_DNA"/>
</dbReference>
<dbReference type="InParanoid" id="E9HB78"/>
<evidence type="ECO:0000313" key="3">
    <source>
        <dbReference type="Proteomes" id="UP000000305"/>
    </source>
</evidence>
<dbReference type="KEGG" id="dpx:DAPPUDRAFT_256243"/>
<keyword evidence="3" id="KW-1185">Reference proteome</keyword>
<organism evidence="2 3">
    <name type="scientific">Daphnia pulex</name>
    <name type="common">Water flea</name>
    <dbReference type="NCBI Taxonomy" id="6669"/>
    <lineage>
        <taxon>Eukaryota</taxon>
        <taxon>Metazoa</taxon>
        <taxon>Ecdysozoa</taxon>
        <taxon>Arthropoda</taxon>
        <taxon>Crustacea</taxon>
        <taxon>Branchiopoda</taxon>
        <taxon>Diplostraca</taxon>
        <taxon>Cladocera</taxon>
        <taxon>Anomopoda</taxon>
        <taxon>Daphniidae</taxon>
        <taxon>Daphnia</taxon>
    </lineage>
</organism>
<protein>
    <submittedName>
        <fullName evidence="2">Uncharacterized protein</fullName>
    </submittedName>
</protein>
<keyword evidence="1" id="KW-0175">Coiled coil</keyword>